<evidence type="ECO:0000313" key="1">
    <source>
        <dbReference type="EMBL" id="MPN52501.1"/>
    </source>
</evidence>
<proteinExistence type="predicted"/>
<dbReference type="InterPro" id="IPR002347">
    <property type="entry name" value="SDR_fam"/>
</dbReference>
<comment type="caution">
    <text evidence="1">The sequence shown here is derived from an EMBL/GenBank/DDBJ whole genome shotgun (WGS) entry which is preliminary data.</text>
</comment>
<name>A0A645IMG9_9ZZZZ</name>
<dbReference type="EMBL" id="VSSQ01118677">
    <property type="protein sequence ID" value="MPN52501.1"/>
    <property type="molecule type" value="Genomic_DNA"/>
</dbReference>
<dbReference type="Gene3D" id="3.40.50.720">
    <property type="entry name" value="NAD(P)-binding Rossmann-like Domain"/>
    <property type="match status" value="1"/>
</dbReference>
<dbReference type="SUPFAM" id="SSF51735">
    <property type="entry name" value="NAD(P)-binding Rossmann-fold domains"/>
    <property type="match status" value="1"/>
</dbReference>
<protein>
    <submittedName>
        <fullName evidence="1">Uncharacterized protein</fullName>
    </submittedName>
</protein>
<organism evidence="1">
    <name type="scientific">bioreactor metagenome</name>
    <dbReference type="NCBI Taxonomy" id="1076179"/>
    <lineage>
        <taxon>unclassified sequences</taxon>
        <taxon>metagenomes</taxon>
        <taxon>ecological metagenomes</taxon>
    </lineage>
</organism>
<gene>
    <name evidence="1" type="ORF">SDC9_200163</name>
</gene>
<dbReference type="InterPro" id="IPR036291">
    <property type="entry name" value="NAD(P)-bd_dom_sf"/>
</dbReference>
<sequence>MTAHNLENKGWLDHLKNRIPLGRLFEMQEVANIALFLASDNSSGINGQAIVLDGGWTIHE</sequence>
<accession>A0A645IMG9</accession>
<reference evidence="1" key="1">
    <citation type="submission" date="2019-08" db="EMBL/GenBank/DDBJ databases">
        <authorList>
            <person name="Kucharzyk K."/>
            <person name="Murdoch R.W."/>
            <person name="Higgins S."/>
            <person name="Loffler F."/>
        </authorList>
    </citation>
    <scope>NUCLEOTIDE SEQUENCE</scope>
</reference>
<dbReference type="Pfam" id="PF13561">
    <property type="entry name" value="adh_short_C2"/>
    <property type="match status" value="1"/>
</dbReference>
<dbReference type="AlphaFoldDB" id="A0A645IMG9"/>